<comment type="caution">
    <text evidence="2">The sequence shown here is derived from an EMBL/GenBank/DDBJ whole genome shotgun (WGS) entry which is preliminary data.</text>
</comment>
<feature type="signal peptide" evidence="1">
    <location>
        <begin position="1"/>
        <end position="23"/>
    </location>
</feature>
<feature type="chain" id="PRO_5045225072" evidence="1">
    <location>
        <begin position="24"/>
        <end position="242"/>
    </location>
</feature>
<sequence>MKKSLLVLSVALAAAAMPAASFADVAFNVGAVSDYRYRGISQTRLKPALQGGADFTAGGFYIGTWASTIKWIKDFGGDAGVEIDVYGGYKGEIAKDLAYDVGVLTYYYPRNKLNPSANTTELYGALTFGPATLKYSHAVTDTFGNLDSKNSFYLDATASFEITDGWMIAPHIGYQKIKGPFSDPATYTDYSVTLSKDFKGLVPSIAIVGTDADKAFYVPGAFANSTKFLGKTAVVVGVKYNF</sequence>
<dbReference type="NCBIfam" id="TIGR02001">
    <property type="entry name" value="gcw_chp"/>
    <property type="match status" value="1"/>
</dbReference>
<dbReference type="EMBL" id="JABRWJ010000006">
    <property type="protein sequence ID" value="NRF69640.1"/>
    <property type="molecule type" value="Genomic_DNA"/>
</dbReference>
<reference evidence="2 3" key="1">
    <citation type="submission" date="2020-05" db="EMBL/GenBank/DDBJ databases">
        <title>Aquincola sp. isolate from soil.</title>
        <authorList>
            <person name="Han J."/>
            <person name="Kim D.-U."/>
        </authorList>
    </citation>
    <scope>NUCLEOTIDE SEQUENCE [LARGE SCALE GENOMIC DNA]</scope>
    <source>
        <strain evidence="2 3">S2</strain>
    </source>
</reference>
<dbReference type="Pfam" id="PF09694">
    <property type="entry name" value="Gcw_chp"/>
    <property type="match status" value="1"/>
</dbReference>
<organism evidence="2 3">
    <name type="scientific">Pseudaquabacterium terrae</name>
    <dbReference type="NCBI Taxonomy" id="2732868"/>
    <lineage>
        <taxon>Bacteria</taxon>
        <taxon>Pseudomonadati</taxon>
        <taxon>Pseudomonadota</taxon>
        <taxon>Betaproteobacteria</taxon>
        <taxon>Burkholderiales</taxon>
        <taxon>Sphaerotilaceae</taxon>
        <taxon>Pseudaquabacterium</taxon>
    </lineage>
</organism>
<proteinExistence type="predicted"/>
<evidence type="ECO:0000313" key="2">
    <source>
        <dbReference type="EMBL" id="NRF69640.1"/>
    </source>
</evidence>
<name>A0ABX2EM42_9BURK</name>
<evidence type="ECO:0000256" key="1">
    <source>
        <dbReference type="SAM" id="SignalP"/>
    </source>
</evidence>
<evidence type="ECO:0000313" key="3">
    <source>
        <dbReference type="Proteomes" id="UP000737171"/>
    </source>
</evidence>
<accession>A0ABX2EM42</accession>
<dbReference type="InterPro" id="IPR010239">
    <property type="entry name" value="CHP02001"/>
</dbReference>
<dbReference type="RefSeq" id="WP_173126886.1">
    <property type="nucleotide sequence ID" value="NZ_JABRWJ010000006.1"/>
</dbReference>
<protein>
    <submittedName>
        <fullName evidence="2">Uncharacterized protein</fullName>
    </submittedName>
</protein>
<keyword evidence="3" id="KW-1185">Reference proteome</keyword>
<gene>
    <name evidence="2" type="ORF">HLB44_21790</name>
</gene>
<dbReference type="Proteomes" id="UP000737171">
    <property type="component" value="Unassembled WGS sequence"/>
</dbReference>
<keyword evidence="1" id="KW-0732">Signal</keyword>